<keyword evidence="2" id="KW-1185">Reference proteome</keyword>
<feature type="non-terminal residue" evidence="1">
    <location>
        <position position="95"/>
    </location>
</feature>
<evidence type="ECO:0000313" key="2">
    <source>
        <dbReference type="Proteomes" id="UP000789525"/>
    </source>
</evidence>
<gene>
    <name evidence="1" type="ORF">ACOLOM_LOCUS3855</name>
</gene>
<dbReference type="EMBL" id="CAJVPT010005939">
    <property type="protein sequence ID" value="CAG8525707.1"/>
    <property type="molecule type" value="Genomic_DNA"/>
</dbReference>
<dbReference type="Proteomes" id="UP000789525">
    <property type="component" value="Unassembled WGS sequence"/>
</dbReference>
<name>A0ACA9LE39_9GLOM</name>
<protein>
    <submittedName>
        <fullName evidence="1">4906_t:CDS:1</fullName>
    </submittedName>
</protein>
<reference evidence="1" key="1">
    <citation type="submission" date="2021-06" db="EMBL/GenBank/DDBJ databases">
        <authorList>
            <person name="Kallberg Y."/>
            <person name="Tangrot J."/>
            <person name="Rosling A."/>
        </authorList>
    </citation>
    <scope>NUCLEOTIDE SEQUENCE</scope>
    <source>
        <strain evidence="1">CL356</strain>
    </source>
</reference>
<comment type="caution">
    <text evidence="1">The sequence shown here is derived from an EMBL/GenBank/DDBJ whole genome shotgun (WGS) entry which is preliminary data.</text>
</comment>
<organism evidence="1 2">
    <name type="scientific">Acaulospora colombiana</name>
    <dbReference type="NCBI Taxonomy" id="27376"/>
    <lineage>
        <taxon>Eukaryota</taxon>
        <taxon>Fungi</taxon>
        <taxon>Fungi incertae sedis</taxon>
        <taxon>Mucoromycota</taxon>
        <taxon>Glomeromycotina</taxon>
        <taxon>Glomeromycetes</taxon>
        <taxon>Diversisporales</taxon>
        <taxon>Acaulosporaceae</taxon>
        <taxon>Acaulospora</taxon>
    </lineage>
</organism>
<evidence type="ECO:0000313" key="1">
    <source>
        <dbReference type="EMBL" id="CAG8525707.1"/>
    </source>
</evidence>
<proteinExistence type="predicted"/>
<sequence length="95" mass="9931">MKVTNSGSEQEGNVTNEIPPPYVQNVTVPTAAHVGQEVHQTPIVHQGSNVQSSASTEIPPQGITAPSSPVTSHQEPSMNSAILGIPPAQTITEIR</sequence>
<accession>A0ACA9LE39</accession>